<organism evidence="2 3">
    <name type="scientific">Corynebacterium tuberculostearicum</name>
    <dbReference type="NCBI Taxonomy" id="38304"/>
    <lineage>
        <taxon>Bacteria</taxon>
        <taxon>Bacillati</taxon>
        <taxon>Actinomycetota</taxon>
        <taxon>Actinomycetes</taxon>
        <taxon>Mycobacteriales</taxon>
        <taxon>Corynebacteriaceae</taxon>
        <taxon>Corynebacterium</taxon>
    </lineage>
</organism>
<feature type="transmembrane region" description="Helical" evidence="1">
    <location>
        <begin position="168"/>
        <end position="192"/>
    </location>
</feature>
<dbReference type="Proteomes" id="UP001185706">
    <property type="component" value="Unassembled WGS sequence"/>
</dbReference>
<evidence type="ECO:0000256" key="1">
    <source>
        <dbReference type="SAM" id="Phobius"/>
    </source>
</evidence>
<evidence type="ECO:0000313" key="3">
    <source>
        <dbReference type="Proteomes" id="UP001185706"/>
    </source>
</evidence>
<reference evidence="2" key="1">
    <citation type="submission" date="2023-08" db="EMBL/GenBank/DDBJ databases">
        <title>Genomic characterization of the C. tuberculostearicum species complex, a ubiquitous member of the human skin microbiome.</title>
        <authorList>
            <person name="Ahmed N."/>
            <person name="Deming C."/>
            <person name="Conlan S."/>
            <person name="Segre J."/>
        </authorList>
    </citation>
    <scope>NUCLEOTIDE SEQUENCE</scope>
    <source>
        <strain evidence="2">CTNIH22</strain>
    </source>
</reference>
<accession>A0AAE4SXQ9</accession>
<name>A0AAE4SXQ9_9CORY</name>
<gene>
    <name evidence="2" type="ORF">RAE03_11725</name>
</gene>
<dbReference type="Pfam" id="PF12730">
    <property type="entry name" value="ABC2_membrane_4"/>
    <property type="match status" value="1"/>
</dbReference>
<dbReference type="RefSeq" id="WP_259887924.1">
    <property type="nucleotide sequence ID" value="NZ_CP073090.1"/>
</dbReference>
<comment type="caution">
    <text evidence="2">The sequence shown here is derived from an EMBL/GenBank/DDBJ whole genome shotgun (WGS) entry which is preliminary data.</text>
</comment>
<feature type="transmembrane region" description="Helical" evidence="1">
    <location>
        <begin position="223"/>
        <end position="241"/>
    </location>
</feature>
<feature type="transmembrane region" description="Helical" evidence="1">
    <location>
        <begin position="140"/>
        <end position="161"/>
    </location>
</feature>
<keyword evidence="1" id="KW-0472">Membrane</keyword>
<feature type="transmembrane region" description="Helical" evidence="1">
    <location>
        <begin position="104"/>
        <end position="128"/>
    </location>
</feature>
<feature type="transmembrane region" description="Helical" evidence="1">
    <location>
        <begin position="12"/>
        <end position="33"/>
    </location>
</feature>
<dbReference type="EMBL" id="JAVBIB010000027">
    <property type="protein sequence ID" value="MDV2420424.1"/>
    <property type="molecule type" value="Genomic_DNA"/>
</dbReference>
<protein>
    <submittedName>
        <fullName evidence="2">ABC transporter permease</fullName>
    </submittedName>
</protein>
<keyword evidence="1" id="KW-0812">Transmembrane</keyword>
<evidence type="ECO:0000313" key="2">
    <source>
        <dbReference type="EMBL" id="MDV2420424.1"/>
    </source>
</evidence>
<proteinExistence type="predicted"/>
<feature type="transmembrane region" description="Helical" evidence="1">
    <location>
        <begin position="53"/>
        <end position="76"/>
    </location>
</feature>
<keyword evidence="1" id="KW-1133">Transmembrane helix</keyword>
<dbReference type="AlphaFoldDB" id="A0AAE4SXQ9"/>
<sequence>MNFNLTVFRKSPATILIALAVVLLFLLAFWFGIAMVPEEKWGQDSNSAIGFAWANMGGLYFGILSPILVAAMSATLMGPEQKRGNINWIKSQPKGRKKLLIEKISILFSLALVMGVLQFLITLIYRYMSGHPEEPLSKLLPVYSLWTILGILAVGCFYLWLSTYIDNFAGVLGAAVGLTIATMGISIANQLLAGTNGVEKLLPTSQIIATSFARSPGESSAEAFFLSGVIALLWMFLFVFLTSRKLSKKG</sequence>